<dbReference type="InterPro" id="IPR029063">
    <property type="entry name" value="SAM-dependent_MTases_sf"/>
</dbReference>
<feature type="domain" description="Methyltransferase" evidence="1">
    <location>
        <begin position="58"/>
        <end position="150"/>
    </location>
</feature>
<dbReference type="PANTHER" id="PTHR43591:SF24">
    <property type="entry name" value="2-METHOXY-6-POLYPRENYL-1,4-BENZOQUINOL METHYLASE, MITOCHONDRIAL"/>
    <property type="match status" value="1"/>
</dbReference>
<evidence type="ECO:0000313" key="2">
    <source>
        <dbReference type="EMBL" id="MCE5974130.1"/>
    </source>
</evidence>
<dbReference type="Pfam" id="PF13649">
    <property type="entry name" value="Methyltransf_25"/>
    <property type="match status" value="1"/>
</dbReference>
<reference evidence="2 3" key="1">
    <citation type="submission" date="2021-12" db="EMBL/GenBank/DDBJ databases">
        <title>Sinirhodobacter sp. WL0062 is a bacterium isolated from seawater.</title>
        <authorList>
            <person name="Wang L."/>
            <person name="He W."/>
            <person name="Zhang D.-F."/>
        </authorList>
    </citation>
    <scope>NUCLEOTIDE SEQUENCE [LARGE SCALE GENOMIC DNA]</scope>
    <source>
        <strain evidence="2 3">WL0062</strain>
    </source>
</reference>
<name>A0ABS8YYB0_9RHOB</name>
<dbReference type="GO" id="GO:0032259">
    <property type="term" value="P:methylation"/>
    <property type="evidence" value="ECO:0007669"/>
    <property type="project" value="UniProtKB-KW"/>
</dbReference>
<dbReference type="GO" id="GO:0008168">
    <property type="term" value="F:methyltransferase activity"/>
    <property type="evidence" value="ECO:0007669"/>
    <property type="project" value="UniProtKB-KW"/>
</dbReference>
<organism evidence="2 3">
    <name type="scientific">Rhodobacter flavimaris</name>
    <dbReference type="NCBI Taxonomy" id="2907145"/>
    <lineage>
        <taxon>Bacteria</taxon>
        <taxon>Pseudomonadati</taxon>
        <taxon>Pseudomonadota</taxon>
        <taxon>Alphaproteobacteria</taxon>
        <taxon>Rhodobacterales</taxon>
        <taxon>Rhodobacter group</taxon>
        <taxon>Rhodobacter</taxon>
    </lineage>
</organism>
<dbReference type="CDD" id="cd02440">
    <property type="entry name" value="AdoMet_MTases"/>
    <property type="match status" value="1"/>
</dbReference>
<proteinExistence type="predicted"/>
<dbReference type="EMBL" id="JAJUOS010000008">
    <property type="protein sequence ID" value="MCE5974130.1"/>
    <property type="molecule type" value="Genomic_DNA"/>
</dbReference>
<keyword evidence="2" id="KW-0808">Transferase</keyword>
<accession>A0ABS8YYB0</accession>
<dbReference type="SUPFAM" id="SSF53335">
    <property type="entry name" value="S-adenosyl-L-methionine-dependent methyltransferases"/>
    <property type="match status" value="1"/>
</dbReference>
<dbReference type="RefSeq" id="WP_233677099.1">
    <property type="nucleotide sequence ID" value="NZ_JAJUOS010000008.1"/>
</dbReference>
<keyword evidence="3" id="KW-1185">Reference proteome</keyword>
<gene>
    <name evidence="2" type="ORF">LZA78_11600</name>
</gene>
<protein>
    <submittedName>
        <fullName evidence="2">Class I SAM-dependent methyltransferase</fullName>
    </submittedName>
</protein>
<evidence type="ECO:0000259" key="1">
    <source>
        <dbReference type="Pfam" id="PF13649"/>
    </source>
</evidence>
<evidence type="ECO:0000313" key="3">
    <source>
        <dbReference type="Proteomes" id="UP001521181"/>
    </source>
</evidence>
<sequence>MSLQSPIPPVAPSSELVDFWNQILAPKFVRFRHVLVGGLSRHSEAVFPALNLPAGGRVLDVGCGFGDTAIQLARTAREVVGVDCCEAFLDCARDEVRRARADNVRFIAGDVERGLNEGLFDFVFSRFGTMFFANPVAGLRAMRACLAPGGTLAHIVWRARADNPWLIEARDIVRQFLPAPDADAATCGPGPFSMADEETTRAQMQAAGFRDIEFQRIDAKVLVGRDIADAVAFQLAIGPAGEIFRAAGALAEERRPQIEAALAAHFRSVVERNGGLWMDSSSWLITAR</sequence>
<dbReference type="PANTHER" id="PTHR43591">
    <property type="entry name" value="METHYLTRANSFERASE"/>
    <property type="match status" value="1"/>
</dbReference>
<keyword evidence="2" id="KW-0489">Methyltransferase</keyword>
<dbReference type="Proteomes" id="UP001521181">
    <property type="component" value="Unassembled WGS sequence"/>
</dbReference>
<comment type="caution">
    <text evidence="2">The sequence shown here is derived from an EMBL/GenBank/DDBJ whole genome shotgun (WGS) entry which is preliminary data.</text>
</comment>
<dbReference type="Gene3D" id="3.40.50.150">
    <property type="entry name" value="Vaccinia Virus protein VP39"/>
    <property type="match status" value="1"/>
</dbReference>
<dbReference type="InterPro" id="IPR041698">
    <property type="entry name" value="Methyltransf_25"/>
</dbReference>